<dbReference type="GO" id="GO:0005975">
    <property type="term" value="P:carbohydrate metabolic process"/>
    <property type="evidence" value="ECO:0007669"/>
    <property type="project" value="InterPro"/>
</dbReference>
<dbReference type="PRINTS" id="PR00846">
    <property type="entry name" value="GLHYDRLASE56"/>
</dbReference>
<dbReference type="InterPro" id="IPR018155">
    <property type="entry name" value="Hyaluronidase"/>
</dbReference>
<evidence type="ECO:0000256" key="6">
    <source>
        <dbReference type="SAM" id="MobiDB-lite"/>
    </source>
</evidence>
<evidence type="ECO:0000256" key="4">
    <source>
        <dbReference type="ARBA" id="ARBA00023295"/>
    </source>
</evidence>
<dbReference type="GO" id="GO:0004415">
    <property type="term" value="F:hyalurononglucosaminidase activity"/>
    <property type="evidence" value="ECO:0007669"/>
    <property type="project" value="UniProtKB-UniRule"/>
</dbReference>
<dbReference type="STRING" id="144197.ENSSPAP00000014169"/>
<evidence type="ECO:0000256" key="2">
    <source>
        <dbReference type="ARBA" id="ARBA00008871"/>
    </source>
</evidence>
<dbReference type="GO" id="GO:0030214">
    <property type="term" value="P:hyaluronan catabolic process"/>
    <property type="evidence" value="ECO:0007669"/>
    <property type="project" value="TreeGrafter"/>
</dbReference>
<organism evidence="8">
    <name type="scientific">Stegastes partitus</name>
    <name type="common">bicolor damselfish</name>
    <dbReference type="NCBI Taxonomy" id="144197"/>
    <lineage>
        <taxon>Eukaryota</taxon>
        <taxon>Metazoa</taxon>
        <taxon>Chordata</taxon>
        <taxon>Craniata</taxon>
        <taxon>Vertebrata</taxon>
        <taxon>Euteleostomi</taxon>
        <taxon>Actinopterygii</taxon>
        <taxon>Neopterygii</taxon>
        <taxon>Teleostei</taxon>
        <taxon>Neoteleostei</taxon>
        <taxon>Acanthomorphata</taxon>
        <taxon>Ovalentaria</taxon>
        <taxon>Pomacentridae</taxon>
        <taxon>Stegastes</taxon>
    </lineage>
</organism>
<evidence type="ECO:0000256" key="7">
    <source>
        <dbReference type="SAM" id="SignalP"/>
    </source>
</evidence>
<sequence>ANGIARPHWTHTASSSAVLLLLILWFAAFSGPCTAGPPQPARPPLLSGQPFIIFWGIRDSSCSGRPDPRSFGMEREGRVAVFYRDSLGNYPYFVDKDTPVNGGLPQHTRLDSHLQKTQQDLEAALPAPRYLGLGVLRWAEWVPQWSRNQEKQATYQEASRNLLRSFFPSWTPEEVEKWSKVGKVDFEAAAQSVMMETLREVKRLRPKALWGMSPYPSCYNNSPAQTTLANYTGQCPAAEMALNDELLWLWKRSSALYPLLTLDKLQVGTVSRICSCKMFTHNVFYLLLSLCVFFVQADLVSTIGESAAMGTAGVVFWERSETKTECQGLAEFVRKVLGPYSVNVTTATRLCSASLCQGKGRCVRQNPESSAYLHLPPPPTAAAAAAEAAKATLQPDTDTKAAEPDPAEIWKKDFQCQWYKTADGDVSDQQSPKDGASVGRTVQVGATRASAIASATKRASVTEFRGSSSPGTGSPMPSVPTDGGTRPLSGLDLTALLLLVAGSLCLDP</sequence>
<protein>
    <recommendedName>
        <fullName evidence="5">Hyaluronidase</fullName>
        <ecNumber evidence="5">3.2.1.35</ecNumber>
    </recommendedName>
</protein>
<dbReference type="GO" id="GO:0031410">
    <property type="term" value="C:cytoplasmic vesicle"/>
    <property type="evidence" value="ECO:0007669"/>
    <property type="project" value="TreeGrafter"/>
</dbReference>
<proteinExistence type="inferred from homology"/>
<dbReference type="Ensembl" id="ENSSPAT00000014410.1">
    <property type="protein sequence ID" value="ENSSPAP00000014169.1"/>
    <property type="gene ID" value="ENSSPAG00000010554.1"/>
</dbReference>
<feature type="region of interest" description="Disordered" evidence="6">
    <location>
        <begin position="455"/>
        <end position="486"/>
    </location>
</feature>
<dbReference type="Pfam" id="PF01630">
    <property type="entry name" value="Glyco_hydro_56"/>
    <property type="match status" value="1"/>
</dbReference>
<dbReference type="SUPFAM" id="SSF51445">
    <property type="entry name" value="(Trans)glycosidases"/>
    <property type="match status" value="1"/>
</dbReference>
<reference evidence="8" key="1">
    <citation type="submission" date="2023-09" db="UniProtKB">
        <authorList>
            <consortium name="Ensembl"/>
        </authorList>
    </citation>
    <scope>IDENTIFICATION</scope>
</reference>
<dbReference type="GeneTree" id="ENSGT01020000230364"/>
<accession>A0A3B5A8E7</accession>
<feature type="signal peptide" evidence="7">
    <location>
        <begin position="1"/>
        <end position="35"/>
    </location>
</feature>
<evidence type="ECO:0000256" key="1">
    <source>
        <dbReference type="ARBA" id="ARBA00000251"/>
    </source>
</evidence>
<dbReference type="InterPro" id="IPR017853">
    <property type="entry name" value="GH"/>
</dbReference>
<keyword evidence="4 5" id="KW-0326">Glycosidase</keyword>
<name>A0A3B5A8E7_9TELE</name>
<comment type="catalytic activity">
    <reaction evidence="1 5">
        <text>Random hydrolysis of (1-&gt;4)-linkages between N-acetyl-beta-D-glucosamine and D-glucuronate residues in hyaluronate.</text>
        <dbReference type="EC" id="3.2.1.35"/>
    </reaction>
</comment>
<dbReference type="AlphaFoldDB" id="A0A3B5A8E7"/>
<comment type="similarity">
    <text evidence="2 5">Belongs to the glycosyl hydrolase 56 family.</text>
</comment>
<dbReference type="PANTHER" id="PTHR11769:SF36">
    <property type="entry name" value="HYALURONIDASE"/>
    <property type="match status" value="1"/>
</dbReference>
<keyword evidence="5" id="KW-0378">Hydrolase</keyword>
<feature type="chain" id="PRO_5017191089" description="Hyaluronidase" evidence="7">
    <location>
        <begin position="36"/>
        <end position="508"/>
    </location>
</feature>
<evidence type="ECO:0000313" key="8">
    <source>
        <dbReference type="Ensembl" id="ENSSPAP00000014169.1"/>
    </source>
</evidence>
<feature type="compositionally biased region" description="Low complexity" evidence="6">
    <location>
        <begin position="466"/>
        <end position="476"/>
    </location>
</feature>
<dbReference type="EC" id="3.2.1.35" evidence="5"/>
<keyword evidence="7" id="KW-0732">Signal</keyword>
<evidence type="ECO:0000256" key="5">
    <source>
        <dbReference type="RuleBase" id="RU610713"/>
    </source>
</evidence>
<evidence type="ECO:0000256" key="3">
    <source>
        <dbReference type="ARBA" id="ARBA00023157"/>
    </source>
</evidence>
<dbReference type="InterPro" id="IPR013785">
    <property type="entry name" value="Aldolase_TIM"/>
</dbReference>
<keyword evidence="3" id="KW-1015">Disulfide bond</keyword>
<dbReference type="PANTHER" id="PTHR11769">
    <property type="entry name" value="HYALURONIDASE"/>
    <property type="match status" value="1"/>
</dbReference>
<dbReference type="Gene3D" id="3.20.20.70">
    <property type="entry name" value="Aldolase class I"/>
    <property type="match status" value="1"/>
</dbReference>